<organism evidence="3 4">
    <name type="scientific">Phytophthora pseudosyringae</name>
    <dbReference type="NCBI Taxonomy" id="221518"/>
    <lineage>
        <taxon>Eukaryota</taxon>
        <taxon>Sar</taxon>
        <taxon>Stramenopiles</taxon>
        <taxon>Oomycota</taxon>
        <taxon>Peronosporomycetes</taxon>
        <taxon>Peronosporales</taxon>
        <taxon>Peronosporaceae</taxon>
        <taxon>Phytophthora</taxon>
    </lineage>
</organism>
<dbReference type="Pfam" id="PF01326">
    <property type="entry name" value="PPDK_N"/>
    <property type="match status" value="1"/>
</dbReference>
<keyword evidence="4" id="KW-1185">Reference proteome</keyword>
<sequence>MSPSRQLGGGLWTALTEWCDVGGRSLIIEPCSTTEQLLSLSLNDEICKGVPTNPWEQMRMGIEAVFRSSNIPLAAKYRDINKVTGLKSTAVNVQAMVYGNINDQSCTGVLFTRDLANGENTLKVLPVRFMLDSLIPSCSLPTEAAFAAVGRQ</sequence>
<dbReference type="GO" id="GO:0050242">
    <property type="term" value="F:pyruvate, phosphate dikinase activity"/>
    <property type="evidence" value="ECO:0007669"/>
    <property type="project" value="InterPro"/>
</dbReference>
<accession>A0A8T1VK64</accession>
<comment type="caution">
    <text evidence="3">The sequence shown here is derived from an EMBL/GenBank/DDBJ whole genome shotgun (WGS) entry which is preliminary data.</text>
</comment>
<gene>
    <name evidence="3" type="ORF">PHYPSEUDO_005994</name>
</gene>
<comment type="similarity">
    <text evidence="1">Belongs to the PEP-utilizing enzyme family.</text>
</comment>
<evidence type="ECO:0000259" key="2">
    <source>
        <dbReference type="Pfam" id="PF01326"/>
    </source>
</evidence>
<dbReference type="PANTHER" id="PTHR22931:SF9">
    <property type="entry name" value="PYRUVATE, PHOSPHATE DIKINASE 1, CHLOROPLASTIC"/>
    <property type="match status" value="1"/>
</dbReference>
<evidence type="ECO:0000313" key="4">
    <source>
        <dbReference type="Proteomes" id="UP000694044"/>
    </source>
</evidence>
<dbReference type="EMBL" id="JAGDFM010000244">
    <property type="protein sequence ID" value="KAG7381491.1"/>
    <property type="molecule type" value="Genomic_DNA"/>
</dbReference>
<evidence type="ECO:0000313" key="3">
    <source>
        <dbReference type="EMBL" id="KAG7381491.1"/>
    </source>
</evidence>
<dbReference type="Proteomes" id="UP000694044">
    <property type="component" value="Unassembled WGS sequence"/>
</dbReference>
<dbReference type="GO" id="GO:0016301">
    <property type="term" value="F:kinase activity"/>
    <property type="evidence" value="ECO:0007669"/>
    <property type="project" value="InterPro"/>
</dbReference>
<feature type="domain" description="Pyruvate phosphate dikinase AMP/ATP-binding" evidence="2">
    <location>
        <begin position="41"/>
        <end position="121"/>
    </location>
</feature>
<name>A0A8T1VK64_9STRA</name>
<proteinExistence type="inferred from homology"/>
<protein>
    <recommendedName>
        <fullName evidence="2">Pyruvate phosphate dikinase AMP/ATP-binding domain-containing protein</fullName>
    </recommendedName>
</protein>
<dbReference type="PANTHER" id="PTHR22931">
    <property type="entry name" value="PHOSPHOENOLPYRUVATE DIKINASE-RELATED"/>
    <property type="match status" value="1"/>
</dbReference>
<dbReference type="GO" id="GO:0005524">
    <property type="term" value="F:ATP binding"/>
    <property type="evidence" value="ECO:0007669"/>
    <property type="project" value="InterPro"/>
</dbReference>
<dbReference type="InterPro" id="IPR010121">
    <property type="entry name" value="Pyruvate_phosphate_dikinase"/>
</dbReference>
<dbReference type="InterPro" id="IPR002192">
    <property type="entry name" value="PPDK_AMP/ATP-bd"/>
</dbReference>
<reference evidence="3" key="1">
    <citation type="submission" date="2021-02" db="EMBL/GenBank/DDBJ databases">
        <authorList>
            <person name="Palmer J.M."/>
        </authorList>
    </citation>
    <scope>NUCLEOTIDE SEQUENCE</scope>
    <source>
        <strain evidence="3">SCRP734</strain>
    </source>
</reference>
<evidence type="ECO:0000256" key="1">
    <source>
        <dbReference type="ARBA" id="ARBA00007837"/>
    </source>
</evidence>
<dbReference type="OrthoDB" id="90957at2759"/>
<dbReference type="AlphaFoldDB" id="A0A8T1VK64"/>